<dbReference type="Proteomes" id="UP000719766">
    <property type="component" value="Unassembled WGS sequence"/>
</dbReference>
<comment type="caution">
    <text evidence="2">The sequence shown here is derived from an EMBL/GenBank/DDBJ whole genome shotgun (WGS) entry which is preliminary data.</text>
</comment>
<evidence type="ECO:0000313" key="2">
    <source>
        <dbReference type="EMBL" id="KAG1799250.1"/>
    </source>
</evidence>
<dbReference type="AlphaFoldDB" id="A0A9P7DNL6"/>
<dbReference type="GeneID" id="64599755"/>
<organism evidence="2 3">
    <name type="scientific">Suillus plorans</name>
    <dbReference type="NCBI Taxonomy" id="116603"/>
    <lineage>
        <taxon>Eukaryota</taxon>
        <taxon>Fungi</taxon>
        <taxon>Dikarya</taxon>
        <taxon>Basidiomycota</taxon>
        <taxon>Agaricomycotina</taxon>
        <taxon>Agaricomycetes</taxon>
        <taxon>Agaricomycetidae</taxon>
        <taxon>Boletales</taxon>
        <taxon>Suillineae</taxon>
        <taxon>Suillaceae</taxon>
        <taxon>Suillus</taxon>
    </lineage>
</organism>
<sequence length="256" mass="28959">MNTITLACDEGQFKCPTAAPTVSSDEVDSYNHHSSPPRSPRSSSPGLSESATTTSGSDAEEALTPDSKHSYRTGCAHILPHRSPTLSRSQRQRNRGSHPYRRTSPSFEEECLGSKLLGRPSNSDDSSESMSLRVKDVYTRQIEQLSPDSFRHAVHYKEAVRERKRMRMFTAAWELEETKRLRAFLQTTMVNSEMEFVAAEEESRWLLDMIVDRQKLKSVKADVRHVTAAYDRDKKSLHRADAELSLLKDSIIKAES</sequence>
<feature type="compositionally biased region" description="Polar residues" evidence="1">
    <location>
        <begin position="46"/>
        <end position="57"/>
    </location>
</feature>
<feature type="compositionally biased region" description="Low complexity" evidence="1">
    <location>
        <begin position="121"/>
        <end position="130"/>
    </location>
</feature>
<keyword evidence="3" id="KW-1185">Reference proteome</keyword>
<dbReference type="RefSeq" id="XP_041163649.1">
    <property type="nucleotide sequence ID" value="XM_041305991.1"/>
</dbReference>
<name>A0A9P7DNL6_9AGAM</name>
<feature type="compositionally biased region" description="Basic residues" evidence="1">
    <location>
        <begin position="90"/>
        <end position="101"/>
    </location>
</feature>
<gene>
    <name evidence="2" type="ORF">HD556DRAFT_1439657</name>
</gene>
<dbReference type="OrthoDB" id="2666994at2759"/>
<protein>
    <submittedName>
        <fullName evidence="2">Uncharacterized protein</fullName>
    </submittedName>
</protein>
<dbReference type="EMBL" id="JABBWE010000011">
    <property type="protein sequence ID" value="KAG1799250.1"/>
    <property type="molecule type" value="Genomic_DNA"/>
</dbReference>
<proteinExistence type="predicted"/>
<accession>A0A9P7DNL6</accession>
<evidence type="ECO:0000256" key="1">
    <source>
        <dbReference type="SAM" id="MobiDB-lite"/>
    </source>
</evidence>
<feature type="compositionally biased region" description="Low complexity" evidence="1">
    <location>
        <begin position="34"/>
        <end position="45"/>
    </location>
</feature>
<feature type="region of interest" description="Disordered" evidence="1">
    <location>
        <begin position="15"/>
        <end position="130"/>
    </location>
</feature>
<reference evidence="2" key="1">
    <citation type="journal article" date="2020" name="New Phytol.">
        <title>Comparative genomics reveals dynamic genome evolution in host specialist ectomycorrhizal fungi.</title>
        <authorList>
            <person name="Lofgren L.A."/>
            <person name="Nguyen N.H."/>
            <person name="Vilgalys R."/>
            <person name="Ruytinx J."/>
            <person name="Liao H.L."/>
            <person name="Branco S."/>
            <person name="Kuo A."/>
            <person name="LaButti K."/>
            <person name="Lipzen A."/>
            <person name="Andreopoulos W."/>
            <person name="Pangilinan J."/>
            <person name="Riley R."/>
            <person name="Hundley H."/>
            <person name="Na H."/>
            <person name="Barry K."/>
            <person name="Grigoriev I.V."/>
            <person name="Stajich J.E."/>
            <person name="Kennedy P.G."/>
        </authorList>
    </citation>
    <scope>NUCLEOTIDE SEQUENCE</scope>
    <source>
        <strain evidence="2">S12</strain>
    </source>
</reference>
<evidence type="ECO:0000313" key="3">
    <source>
        <dbReference type="Proteomes" id="UP000719766"/>
    </source>
</evidence>